<dbReference type="AlphaFoldDB" id="A0A7J6KL09"/>
<feature type="non-terminal residue" evidence="3">
    <location>
        <position position="1"/>
    </location>
</feature>
<dbReference type="SUPFAM" id="SSF53098">
    <property type="entry name" value="Ribonuclease H-like"/>
    <property type="match status" value="1"/>
</dbReference>
<gene>
    <name evidence="3" type="ORF">FOZ61_003976</name>
</gene>
<accession>A0A7J6KL09</accession>
<evidence type="ECO:0000313" key="4">
    <source>
        <dbReference type="Proteomes" id="UP000570595"/>
    </source>
</evidence>
<dbReference type="Proteomes" id="UP000570595">
    <property type="component" value="Unassembled WGS sequence"/>
</dbReference>
<feature type="region of interest" description="Disordered" evidence="1">
    <location>
        <begin position="1"/>
        <end position="22"/>
    </location>
</feature>
<name>A0A7J6KL09_PEROL</name>
<reference evidence="3 4" key="1">
    <citation type="submission" date="2020-04" db="EMBL/GenBank/DDBJ databases">
        <title>Perkinsus olseni comparative genomics.</title>
        <authorList>
            <person name="Bogema D.R."/>
        </authorList>
    </citation>
    <scope>NUCLEOTIDE SEQUENCE [LARGE SCALE GENOMIC DNA]</scope>
    <source>
        <strain evidence="3">ATCC PRA-179</strain>
    </source>
</reference>
<dbReference type="OrthoDB" id="413122at2759"/>
<dbReference type="InterPro" id="IPR001584">
    <property type="entry name" value="Integrase_cat-core"/>
</dbReference>
<evidence type="ECO:0000256" key="1">
    <source>
        <dbReference type="SAM" id="MobiDB-lite"/>
    </source>
</evidence>
<feature type="non-terminal residue" evidence="3">
    <location>
        <position position="177"/>
    </location>
</feature>
<comment type="caution">
    <text evidence="3">The sequence shown here is derived from an EMBL/GenBank/DDBJ whole genome shotgun (WGS) entry which is preliminary data.</text>
</comment>
<dbReference type="PROSITE" id="PS50994">
    <property type="entry name" value="INTEGRASE"/>
    <property type="match status" value="1"/>
</dbReference>
<sequence length="177" mass="19937">NSDGLQVDDGIGRKRTRTPAEVADTRRSSVPFNKLHLDIVGPFRKVNDRPQFYVITCICNATGYALGKPVRSTPVGKDVIDLLSHIFATFHTHPLVLCTDGGSNLVSGQVTEFLMGYDILPQVTAKNTSLSNGRIERLHRTMEEYLRSHVRCDQISYTVFHRTVGEFLRMYNTTPLR</sequence>
<dbReference type="InterPro" id="IPR012337">
    <property type="entry name" value="RNaseH-like_sf"/>
</dbReference>
<proteinExistence type="predicted"/>
<organism evidence="3 4">
    <name type="scientific">Perkinsus olseni</name>
    <name type="common">Perkinsus atlanticus</name>
    <dbReference type="NCBI Taxonomy" id="32597"/>
    <lineage>
        <taxon>Eukaryota</taxon>
        <taxon>Sar</taxon>
        <taxon>Alveolata</taxon>
        <taxon>Perkinsozoa</taxon>
        <taxon>Perkinsea</taxon>
        <taxon>Perkinsida</taxon>
        <taxon>Perkinsidae</taxon>
        <taxon>Perkinsus</taxon>
    </lineage>
</organism>
<dbReference type="GO" id="GO:0003676">
    <property type="term" value="F:nucleic acid binding"/>
    <property type="evidence" value="ECO:0007669"/>
    <property type="project" value="InterPro"/>
</dbReference>
<dbReference type="EMBL" id="JABAHT010002298">
    <property type="protein sequence ID" value="KAF4647572.1"/>
    <property type="molecule type" value="Genomic_DNA"/>
</dbReference>
<dbReference type="Pfam" id="PF00665">
    <property type="entry name" value="rve"/>
    <property type="match status" value="1"/>
</dbReference>
<evidence type="ECO:0000313" key="3">
    <source>
        <dbReference type="EMBL" id="KAF4647572.1"/>
    </source>
</evidence>
<dbReference type="Gene3D" id="3.30.420.10">
    <property type="entry name" value="Ribonuclease H-like superfamily/Ribonuclease H"/>
    <property type="match status" value="1"/>
</dbReference>
<dbReference type="InterPro" id="IPR036397">
    <property type="entry name" value="RNaseH_sf"/>
</dbReference>
<feature type="domain" description="Integrase catalytic" evidence="2">
    <location>
        <begin position="27"/>
        <end position="177"/>
    </location>
</feature>
<evidence type="ECO:0000259" key="2">
    <source>
        <dbReference type="PROSITE" id="PS50994"/>
    </source>
</evidence>
<protein>
    <recommendedName>
        <fullName evidence="2">Integrase catalytic domain-containing protein</fullName>
    </recommendedName>
</protein>
<dbReference type="GO" id="GO:0015074">
    <property type="term" value="P:DNA integration"/>
    <property type="evidence" value="ECO:0007669"/>
    <property type="project" value="InterPro"/>
</dbReference>